<gene>
    <name evidence="1" type="ORF">BN2614_LOCUS2</name>
</gene>
<proteinExistence type="predicted"/>
<dbReference type="EMBL" id="CYRY02001771">
    <property type="protein sequence ID" value="VCW66403.1"/>
    <property type="molecule type" value="Genomic_DNA"/>
</dbReference>
<accession>A0A9X9PU21</accession>
<evidence type="ECO:0000313" key="1">
    <source>
        <dbReference type="EMBL" id="VCW66403.1"/>
    </source>
</evidence>
<protein>
    <submittedName>
        <fullName evidence="1">Uncharacterized protein</fullName>
    </submittedName>
</protein>
<comment type="caution">
    <text evidence="1">The sequence shown here is derived from an EMBL/GenBank/DDBJ whole genome shotgun (WGS) entry which is preliminary data.</text>
</comment>
<sequence>MSSHCMALRCRMNVIRSLKPRRLHVFVPNVPGEKLQQRWFSHQSCSSTLSTASLPTRSCPVLELTGSKKVCGGLWKAPGHSDQDPHWPSHHVHLYQGAKQGAYDKELYAGSSSSSPANRRFTFPRTGALLSLVQMNLKTWWLKSASSQMAVESNTSRIVAPWTNGRL</sequence>
<keyword evidence="2" id="KW-1185">Reference proteome</keyword>
<reference evidence="1 2" key="1">
    <citation type="submission" date="2018-10" db="EMBL/GenBank/DDBJ databases">
        <authorList>
            <person name="Ekblom R."/>
            <person name="Jareborg N."/>
        </authorList>
    </citation>
    <scope>NUCLEOTIDE SEQUENCE [LARGE SCALE GENOMIC DNA]</scope>
    <source>
        <tissue evidence="1">Muscle</tissue>
    </source>
</reference>
<dbReference type="Proteomes" id="UP000269945">
    <property type="component" value="Unassembled WGS sequence"/>
</dbReference>
<organism evidence="1 2">
    <name type="scientific">Gulo gulo</name>
    <name type="common">Wolverine</name>
    <name type="synonym">Gluton</name>
    <dbReference type="NCBI Taxonomy" id="48420"/>
    <lineage>
        <taxon>Eukaryota</taxon>
        <taxon>Metazoa</taxon>
        <taxon>Chordata</taxon>
        <taxon>Craniata</taxon>
        <taxon>Vertebrata</taxon>
        <taxon>Euteleostomi</taxon>
        <taxon>Mammalia</taxon>
        <taxon>Eutheria</taxon>
        <taxon>Laurasiatheria</taxon>
        <taxon>Carnivora</taxon>
        <taxon>Caniformia</taxon>
        <taxon>Musteloidea</taxon>
        <taxon>Mustelidae</taxon>
        <taxon>Guloninae</taxon>
        <taxon>Gulo</taxon>
    </lineage>
</organism>
<name>A0A9X9PU21_GULGU</name>
<dbReference type="AlphaFoldDB" id="A0A9X9PU21"/>
<evidence type="ECO:0000313" key="2">
    <source>
        <dbReference type="Proteomes" id="UP000269945"/>
    </source>
</evidence>